<dbReference type="PANTHER" id="PTHR30408:SF12">
    <property type="entry name" value="TYPE I RESTRICTION ENZYME MJAVIII SPECIFICITY SUBUNIT"/>
    <property type="match status" value="1"/>
</dbReference>
<reference evidence="5 6" key="1">
    <citation type="submission" date="2020-02" db="EMBL/GenBank/DDBJ databases">
        <authorList>
            <person name="Kim M.K."/>
        </authorList>
    </citation>
    <scope>NUCLEOTIDE SEQUENCE [LARGE SCALE GENOMIC DNA]</scope>
    <source>
        <strain evidence="5 6">BT327</strain>
    </source>
</reference>
<keyword evidence="5" id="KW-0540">Nuclease</keyword>
<organism evidence="5 6">
    <name type="scientific">Pontibacter burrus</name>
    <dbReference type="NCBI Taxonomy" id="2704466"/>
    <lineage>
        <taxon>Bacteria</taxon>
        <taxon>Pseudomonadati</taxon>
        <taxon>Bacteroidota</taxon>
        <taxon>Cytophagia</taxon>
        <taxon>Cytophagales</taxon>
        <taxon>Hymenobacteraceae</taxon>
        <taxon>Pontibacter</taxon>
    </lineage>
</organism>
<comment type="caution">
    <text evidence="5">The sequence shown here is derived from an EMBL/GenBank/DDBJ whole genome shotgun (WGS) entry which is preliminary data.</text>
</comment>
<evidence type="ECO:0000313" key="6">
    <source>
        <dbReference type="Proteomes" id="UP000474777"/>
    </source>
</evidence>
<dbReference type="RefSeq" id="WP_163913341.1">
    <property type="nucleotide sequence ID" value="NZ_JAAGWD010000002.1"/>
</dbReference>
<evidence type="ECO:0000256" key="3">
    <source>
        <dbReference type="ARBA" id="ARBA00023125"/>
    </source>
</evidence>
<protein>
    <submittedName>
        <fullName evidence="5">Restriction endonuclease subunit S</fullName>
    </submittedName>
</protein>
<keyword evidence="3" id="KW-0238">DNA-binding</keyword>
<evidence type="ECO:0000256" key="1">
    <source>
        <dbReference type="ARBA" id="ARBA00010923"/>
    </source>
</evidence>
<dbReference type="EMBL" id="JAAGWD010000002">
    <property type="protein sequence ID" value="NEM97185.1"/>
    <property type="molecule type" value="Genomic_DNA"/>
</dbReference>
<dbReference type="GO" id="GO:0003677">
    <property type="term" value="F:DNA binding"/>
    <property type="evidence" value="ECO:0007669"/>
    <property type="project" value="UniProtKB-KW"/>
</dbReference>
<evidence type="ECO:0000313" key="5">
    <source>
        <dbReference type="EMBL" id="NEM97185.1"/>
    </source>
</evidence>
<dbReference type="Proteomes" id="UP000474777">
    <property type="component" value="Unassembled WGS sequence"/>
</dbReference>
<dbReference type="PANTHER" id="PTHR30408">
    <property type="entry name" value="TYPE-1 RESTRICTION ENZYME ECOKI SPECIFICITY PROTEIN"/>
    <property type="match status" value="1"/>
</dbReference>
<sequence>MSNWKQKQIGKFCRVKGGKRLPAGSEFANGKTPYPYLRVTDMVNASIDDSALVYVTPEIEKFIRNYKISKNDIYVTIAGTLGLFGTIPDHLDNAQLTENAAKLTTIDFNELDKEYLKYYLNSIFLEEQLYREIGVGGGVPKLALYRIEKLTVKYPSIPAQQRIAKILRTIDGQIEKTEAIIAKYKAIKQGLMQDLFTRGIDVSTGKLRPRYQDAPELYKPSSLGMIPKDWDIDAVQNLCSKVTDGAHFSPKPLDYGYRIGNVKDMTDYGFDYEGMTKISQNDFKELARQNCSPKKGDVLLSKDGTIGRVIVFNDDEQLVLLSSIAILTPYEHINSTYLGYLFKTSYFDVQLYQLQSGSALKRLVLSDIRKIKFPTPKDRKEQELIASRLERADKLLEEEMDHRHKIQQIKKGMMSDLLSGKVRVQIDEEAVC</sequence>
<name>A0A6B3LQ36_9BACT</name>
<dbReference type="Gene3D" id="1.10.287.1120">
    <property type="entry name" value="Bipartite methylase S protein"/>
    <property type="match status" value="1"/>
</dbReference>
<proteinExistence type="inferred from homology"/>
<keyword evidence="6" id="KW-1185">Reference proteome</keyword>
<dbReference type="AlphaFoldDB" id="A0A6B3LQ36"/>
<keyword evidence="5" id="KW-0378">Hydrolase</keyword>
<dbReference type="InterPro" id="IPR000055">
    <property type="entry name" value="Restrct_endonuc_typeI_TRD"/>
</dbReference>
<dbReference type="InterPro" id="IPR052021">
    <property type="entry name" value="Type-I_RS_S_subunit"/>
</dbReference>
<keyword evidence="5" id="KW-0255">Endonuclease</keyword>
<evidence type="ECO:0000259" key="4">
    <source>
        <dbReference type="Pfam" id="PF01420"/>
    </source>
</evidence>
<feature type="domain" description="Type I restriction modification DNA specificity" evidence="4">
    <location>
        <begin position="272"/>
        <end position="398"/>
    </location>
</feature>
<dbReference type="CDD" id="cd17256">
    <property type="entry name" value="RMtype1_S_EcoJA65PI-TRD1-CR1_like"/>
    <property type="match status" value="1"/>
</dbReference>
<dbReference type="Pfam" id="PF01420">
    <property type="entry name" value="Methylase_S"/>
    <property type="match status" value="2"/>
</dbReference>
<dbReference type="Gene3D" id="3.90.220.20">
    <property type="entry name" value="DNA methylase specificity domains"/>
    <property type="match status" value="2"/>
</dbReference>
<dbReference type="GO" id="GO:0004519">
    <property type="term" value="F:endonuclease activity"/>
    <property type="evidence" value="ECO:0007669"/>
    <property type="project" value="UniProtKB-KW"/>
</dbReference>
<comment type="similarity">
    <text evidence="1">Belongs to the type-I restriction system S methylase family.</text>
</comment>
<feature type="domain" description="Type I restriction modification DNA specificity" evidence="4">
    <location>
        <begin position="1"/>
        <end position="181"/>
    </location>
</feature>
<accession>A0A6B3LQ36</accession>
<dbReference type="GO" id="GO:0009307">
    <property type="term" value="P:DNA restriction-modification system"/>
    <property type="evidence" value="ECO:0007669"/>
    <property type="project" value="UniProtKB-KW"/>
</dbReference>
<dbReference type="SUPFAM" id="SSF116734">
    <property type="entry name" value="DNA methylase specificity domain"/>
    <property type="match status" value="2"/>
</dbReference>
<dbReference type="InterPro" id="IPR044946">
    <property type="entry name" value="Restrct_endonuc_typeI_TRD_sf"/>
</dbReference>
<keyword evidence="2" id="KW-0680">Restriction system</keyword>
<evidence type="ECO:0000256" key="2">
    <source>
        <dbReference type="ARBA" id="ARBA00022747"/>
    </source>
</evidence>
<gene>
    <name evidence="5" type="ORF">GXP69_05730</name>
</gene>